<comment type="caution">
    <text evidence="2">The sequence shown here is derived from an EMBL/GenBank/DDBJ whole genome shotgun (WGS) entry which is preliminary data.</text>
</comment>
<dbReference type="AlphaFoldDB" id="A0A495ILI2"/>
<dbReference type="InterPro" id="IPR036291">
    <property type="entry name" value="NAD(P)-bd_dom_sf"/>
</dbReference>
<dbReference type="RefSeq" id="WP_170159975.1">
    <property type="nucleotide sequence ID" value="NZ_RBKS01000001.1"/>
</dbReference>
<accession>A0A495ILI2</accession>
<dbReference type="EMBL" id="RBKS01000001">
    <property type="protein sequence ID" value="RKR76131.1"/>
    <property type="molecule type" value="Genomic_DNA"/>
</dbReference>
<organism evidence="2 3">
    <name type="scientific">Frondihabitans australicus</name>
    <dbReference type="NCBI Taxonomy" id="386892"/>
    <lineage>
        <taxon>Bacteria</taxon>
        <taxon>Bacillati</taxon>
        <taxon>Actinomycetota</taxon>
        <taxon>Actinomycetes</taxon>
        <taxon>Micrococcales</taxon>
        <taxon>Microbacteriaceae</taxon>
        <taxon>Frondihabitans</taxon>
    </lineage>
</organism>
<dbReference type="Gene3D" id="3.40.50.720">
    <property type="entry name" value="NAD(P)-binding Rossmann-like Domain"/>
    <property type="match status" value="1"/>
</dbReference>
<dbReference type="InterPro" id="IPR001509">
    <property type="entry name" value="Epimerase_deHydtase"/>
</dbReference>
<proteinExistence type="predicted"/>
<dbReference type="PANTHER" id="PTHR48079:SF6">
    <property type="entry name" value="NAD(P)-BINDING DOMAIN-CONTAINING PROTEIN-RELATED"/>
    <property type="match status" value="1"/>
</dbReference>
<keyword evidence="3" id="KW-1185">Reference proteome</keyword>
<reference evidence="2 3" key="1">
    <citation type="submission" date="2018-10" db="EMBL/GenBank/DDBJ databases">
        <title>Sequencing the genomes of 1000 actinobacteria strains.</title>
        <authorList>
            <person name="Klenk H.-P."/>
        </authorList>
    </citation>
    <scope>NUCLEOTIDE SEQUENCE [LARGE SCALE GENOMIC DNA]</scope>
    <source>
        <strain evidence="2 3">DSM 17894</strain>
    </source>
</reference>
<dbReference type="Proteomes" id="UP000280008">
    <property type="component" value="Unassembled WGS sequence"/>
</dbReference>
<feature type="domain" description="NAD-dependent epimerase/dehydratase" evidence="1">
    <location>
        <begin position="9"/>
        <end position="216"/>
    </location>
</feature>
<dbReference type="SUPFAM" id="SSF51735">
    <property type="entry name" value="NAD(P)-binding Rossmann-fold domains"/>
    <property type="match status" value="1"/>
</dbReference>
<dbReference type="PANTHER" id="PTHR48079">
    <property type="entry name" value="PROTEIN YEEZ"/>
    <property type="match status" value="1"/>
</dbReference>
<evidence type="ECO:0000313" key="2">
    <source>
        <dbReference type="EMBL" id="RKR76131.1"/>
    </source>
</evidence>
<sequence length="322" mass="33189">MNVERTEWAVVGATGFVGRAVAARLRAAGHQVREVPTPRLRAEPTLSAAGIARRAEAEAGSALTAALAGARVIVIAGGLATPDAAESDVLTGANALVPATILRAAAAAGVSRVIHLSSAAVLGHAPELSADEPTFPFSPYSRSKALGEAALLETLDRLGHSAPRLTIVRATSVQGPGRPTTLALQRVARSRLASVASPGTQPSAVSSIDGLVDLIHSAGVLPDPPTIALQPWEGASAASVLHAAGGRPPIVLPAILCRIVVALGEGVGRLGSARARGLTRRLEMMWFGQRQPATWPDYDESPCPDRLHELLAAPSERESATR</sequence>
<dbReference type="InterPro" id="IPR051783">
    <property type="entry name" value="NAD(P)-dependent_oxidoreduct"/>
</dbReference>
<evidence type="ECO:0000313" key="3">
    <source>
        <dbReference type="Proteomes" id="UP000280008"/>
    </source>
</evidence>
<evidence type="ECO:0000259" key="1">
    <source>
        <dbReference type="Pfam" id="PF01370"/>
    </source>
</evidence>
<protein>
    <submittedName>
        <fullName evidence="2">NAD-dependent epimerase/dehydratase family protein</fullName>
    </submittedName>
</protein>
<gene>
    <name evidence="2" type="ORF">C8E83_3296</name>
</gene>
<dbReference type="GO" id="GO:0004029">
    <property type="term" value="F:aldehyde dehydrogenase (NAD+) activity"/>
    <property type="evidence" value="ECO:0007669"/>
    <property type="project" value="TreeGrafter"/>
</dbReference>
<dbReference type="GO" id="GO:0005737">
    <property type="term" value="C:cytoplasm"/>
    <property type="evidence" value="ECO:0007669"/>
    <property type="project" value="TreeGrafter"/>
</dbReference>
<name>A0A495ILI2_9MICO</name>
<dbReference type="Pfam" id="PF01370">
    <property type="entry name" value="Epimerase"/>
    <property type="match status" value="1"/>
</dbReference>